<organism evidence="1 2">
    <name type="scientific">Chryseomicrobium palamuruense</name>
    <dbReference type="NCBI Taxonomy" id="682973"/>
    <lineage>
        <taxon>Bacteria</taxon>
        <taxon>Bacillati</taxon>
        <taxon>Bacillota</taxon>
        <taxon>Bacilli</taxon>
        <taxon>Bacillales</taxon>
        <taxon>Caryophanaceae</taxon>
        <taxon>Chryseomicrobium</taxon>
    </lineage>
</organism>
<sequence>MKINTCLTNLYQFFSEKDLHLLLERMPEPLCLLNSNEFGQPLQFIYANTKAEELLNMSADELCTFTWSEFFGAQLESTMEEIEETYKDRLYTHKQSPLFNHLQGRALKVSLKDFFTTDGKPFFCPNYCRCHGSLSDEGKVTCHIIGV</sequence>
<proteinExistence type="predicted"/>
<dbReference type="EMBL" id="JBHSEF010000023">
    <property type="protein sequence ID" value="MFC4355530.1"/>
    <property type="molecule type" value="Genomic_DNA"/>
</dbReference>
<keyword evidence="2" id="KW-1185">Reference proteome</keyword>
<name>A0ABV8UX25_9BACL</name>
<dbReference type="InterPro" id="IPR000014">
    <property type="entry name" value="PAS"/>
</dbReference>
<dbReference type="InterPro" id="IPR035965">
    <property type="entry name" value="PAS-like_dom_sf"/>
</dbReference>
<dbReference type="SUPFAM" id="SSF55785">
    <property type="entry name" value="PYP-like sensor domain (PAS domain)"/>
    <property type="match status" value="1"/>
</dbReference>
<dbReference type="Proteomes" id="UP001595733">
    <property type="component" value="Unassembled WGS sequence"/>
</dbReference>
<comment type="caution">
    <text evidence="1">The sequence shown here is derived from an EMBL/GenBank/DDBJ whole genome shotgun (WGS) entry which is preliminary data.</text>
</comment>
<accession>A0ABV8UX25</accession>
<dbReference type="Gene3D" id="3.30.450.20">
    <property type="entry name" value="PAS domain"/>
    <property type="match status" value="1"/>
</dbReference>
<reference evidence="2" key="1">
    <citation type="journal article" date="2019" name="Int. J. Syst. Evol. Microbiol.">
        <title>The Global Catalogue of Microorganisms (GCM) 10K type strain sequencing project: providing services to taxonomists for standard genome sequencing and annotation.</title>
        <authorList>
            <consortium name="The Broad Institute Genomics Platform"/>
            <consortium name="The Broad Institute Genome Sequencing Center for Infectious Disease"/>
            <person name="Wu L."/>
            <person name="Ma J."/>
        </authorList>
    </citation>
    <scope>NUCLEOTIDE SEQUENCE [LARGE SCALE GENOMIC DNA]</scope>
    <source>
        <strain evidence="2">CCUG 50353</strain>
    </source>
</reference>
<gene>
    <name evidence="1" type="ORF">ACFO0S_10750</name>
</gene>
<dbReference type="CDD" id="cd00130">
    <property type="entry name" value="PAS"/>
    <property type="match status" value="1"/>
</dbReference>
<evidence type="ECO:0008006" key="3">
    <source>
        <dbReference type="Google" id="ProtNLM"/>
    </source>
</evidence>
<dbReference type="RefSeq" id="WP_378142032.1">
    <property type="nucleotide sequence ID" value="NZ_JBHSEF010000023.1"/>
</dbReference>
<protein>
    <recommendedName>
        <fullName evidence="3">PAS domain-containing protein</fullName>
    </recommendedName>
</protein>
<evidence type="ECO:0000313" key="1">
    <source>
        <dbReference type="EMBL" id="MFC4355530.1"/>
    </source>
</evidence>
<evidence type="ECO:0000313" key="2">
    <source>
        <dbReference type="Proteomes" id="UP001595733"/>
    </source>
</evidence>